<organism evidence="1 2">
    <name type="scientific">Litchfieldella anticariensis (strain DSM 16096 / CECT 5854 / CIP 108499 / LMG 22089 / FP35)</name>
    <name type="common">Halomonas anticariensis</name>
    <dbReference type="NCBI Taxonomy" id="1121939"/>
    <lineage>
        <taxon>Bacteria</taxon>
        <taxon>Pseudomonadati</taxon>
        <taxon>Pseudomonadota</taxon>
        <taxon>Gammaproteobacteria</taxon>
        <taxon>Oceanospirillales</taxon>
        <taxon>Halomonadaceae</taxon>
        <taxon>Litchfieldella</taxon>
    </lineage>
</organism>
<dbReference type="RefSeq" id="WP_016414884.1">
    <property type="nucleotide sequence ID" value="NZ_AUAB01000027.1"/>
</dbReference>
<dbReference type="Proteomes" id="UP000014463">
    <property type="component" value="Unassembled WGS sequence"/>
</dbReference>
<sequence length="771" mass="84654">MEIKTFFAQNADGNVVPRALVYLYYPGTTDLVSGLEDVDGNPLGNPFKADVDGQIKVAAPNGKYDIRVSSAELDHRVRVQFFDPENIKATDTEDSRPIGDFARTIAFKPEAKIATYDRALTEGENTVDLASFSGALVNPNHLGFSLFAKRHGKIVELERKTEWDYDENTKKIKVFVHAGDTLKAVQEIVGNRDVGKIGVEITGAPAIRKISDKFSESASTTDFNAYGNNENDEYTELKAFFECEASNKLMLPKVFLTSQALYVRSNNQIVSKGATIRNVASDTAEHFDSSCLIFGRCSRSDFARVKGETQSAHYIGKLSRGDSKITISGRWNNTLKDWSNPITYIPEAGDLVTVLTTDNTQPAEGTRPLPSAVCHRRIISVTNAGVVIKLDSGVSKNGDYMLVPMSRDLGYDVTSYGESCRMHAVENIEMRGIKTVSDNGHAFITQAILDSDIQIIADGLSLIYGNGIVRTRIVSTGVFSRGAVETAVGTEDANLEFYGTYEDRGIHLKTACVSLGENPIRPRIKKGRIFGKWDGDIALNASGEELTITDLEIEAAPSRVLAYLGNSHITTTRPVVNRLKITGSSSIDGKLFSTTALENADLKNLEFNCSQTVGVNTGVEFRGSGVVDGLRMSAPNTIRADATWLLKDIQDPMHLESETHAQMMTKKDSTLRRIVPFTRYSDSRVTPKDNVRIDVVTDTIIENPAVEDVRVGRCIMILLRNVNGGGWSVNLGSDYKGISHPGVGNNHEFWTGEFMWDGTFWVFIGGNGTWT</sequence>
<reference evidence="1 2" key="1">
    <citation type="journal article" date="2013" name="Genome Announc.">
        <title>Draft genome sequence of the moderately halophilic gammaproteobacterium Halomonas anticariensis FP35.</title>
        <authorList>
            <person name="Tahrioui A."/>
            <person name="Quesada E."/>
            <person name="Llamas I."/>
        </authorList>
    </citation>
    <scope>NUCLEOTIDE SEQUENCE [LARGE SCALE GENOMIC DNA]</scope>
    <source>
        <strain evidence="2">DSM 16096 / CECT 5854 / LMG 22089 / FP35</strain>
    </source>
</reference>
<name>S2KPY1_LITA3</name>
<dbReference type="STRING" id="1121939.L861_02235"/>
<dbReference type="OrthoDB" id="7033077at2"/>
<accession>S2KPY1</accession>
<comment type="caution">
    <text evidence="1">The sequence shown here is derived from an EMBL/GenBank/DDBJ whole genome shotgun (WGS) entry which is preliminary data.</text>
</comment>
<gene>
    <name evidence="1" type="ORF">L861_02235</name>
</gene>
<dbReference type="PATRIC" id="fig|1121939.11.peg.416"/>
<dbReference type="eggNOG" id="ENOG5033DN6">
    <property type="taxonomic scope" value="Bacteria"/>
</dbReference>
<dbReference type="EMBL" id="ASTJ01000011">
    <property type="protein sequence ID" value="EPC04152.1"/>
    <property type="molecule type" value="Genomic_DNA"/>
</dbReference>
<protein>
    <submittedName>
        <fullName evidence="1">Uncharacterized protein</fullName>
    </submittedName>
</protein>
<dbReference type="AlphaFoldDB" id="S2KPY1"/>
<proteinExistence type="predicted"/>
<evidence type="ECO:0000313" key="1">
    <source>
        <dbReference type="EMBL" id="EPC04152.1"/>
    </source>
</evidence>
<keyword evidence="2" id="KW-1185">Reference proteome</keyword>
<evidence type="ECO:0000313" key="2">
    <source>
        <dbReference type="Proteomes" id="UP000014463"/>
    </source>
</evidence>